<organism evidence="2">
    <name type="scientific">marine sediment metagenome</name>
    <dbReference type="NCBI Taxonomy" id="412755"/>
    <lineage>
        <taxon>unclassified sequences</taxon>
        <taxon>metagenomes</taxon>
        <taxon>ecological metagenomes</taxon>
    </lineage>
</organism>
<accession>A0A0F9NBV0</accession>
<proteinExistence type="predicted"/>
<gene>
    <name evidence="2" type="ORF">LCGC14_0970770</name>
</gene>
<keyword evidence="1" id="KW-0472">Membrane</keyword>
<sequence length="211" mass="23654">MSPEIIYAIAFITVILLAILYTKLTGNKIPPKVKTAVHIFLTLILKAVTKTPGVKNLCFVKATTNPIPPPLAPPVYSGKITGTEIMALLKPLGIKMYGPVDKDYELTGIFEIERFLKHYHEELPYTKDDYDCDDHAWLMRAEALKWSKGRMPWGYVEGESIPDASPQFGPHAFNFVIDARKAVWFVDELNVAAGKDKPVVAYPIKSYMGRV</sequence>
<name>A0A0F9NBV0_9ZZZZ</name>
<keyword evidence="1" id="KW-0812">Transmembrane</keyword>
<protein>
    <submittedName>
        <fullName evidence="2">Uncharacterized protein</fullName>
    </submittedName>
</protein>
<dbReference type="Gene3D" id="3.30.460.70">
    <property type="match status" value="1"/>
</dbReference>
<dbReference type="AlphaFoldDB" id="A0A0F9NBV0"/>
<evidence type="ECO:0000256" key="1">
    <source>
        <dbReference type="SAM" id="Phobius"/>
    </source>
</evidence>
<evidence type="ECO:0000313" key="2">
    <source>
        <dbReference type="EMBL" id="KKN16960.1"/>
    </source>
</evidence>
<reference evidence="2" key="1">
    <citation type="journal article" date="2015" name="Nature">
        <title>Complex archaea that bridge the gap between prokaryotes and eukaryotes.</title>
        <authorList>
            <person name="Spang A."/>
            <person name="Saw J.H."/>
            <person name="Jorgensen S.L."/>
            <person name="Zaremba-Niedzwiedzka K."/>
            <person name="Martijn J."/>
            <person name="Lind A.E."/>
            <person name="van Eijk R."/>
            <person name="Schleper C."/>
            <person name="Guy L."/>
            <person name="Ettema T.J."/>
        </authorList>
    </citation>
    <scope>NUCLEOTIDE SEQUENCE</scope>
</reference>
<dbReference type="EMBL" id="LAZR01003568">
    <property type="protein sequence ID" value="KKN16960.1"/>
    <property type="molecule type" value="Genomic_DNA"/>
</dbReference>
<feature type="transmembrane region" description="Helical" evidence="1">
    <location>
        <begin position="6"/>
        <end position="24"/>
    </location>
</feature>
<keyword evidence="1" id="KW-1133">Transmembrane helix</keyword>
<comment type="caution">
    <text evidence="2">The sequence shown here is derived from an EMBL/GenBank/DDBJ whole genome shotgun (WGS) entry which is preliminary data.</text>
</comment>